<dbReference type="PANTHER" id="PTHR32282:SF33">
    <property type="entry name" value="PEPTIDOGLYCAN GLYCOSYLTRANSFERASE"/>
    <property type="match status" value="1"/>
</dbReference>
<dbReference type="Gene3D" id="3.40.710.10">
    <property type="entry name" value="DD-peptidase/beta-lactamase superfamily"/>
    <property type="match status" value="1"/>
</dbReference>
<protein>
    <submittedName>
        <fullName evidence="13">Transglycosylase domain-containing protein</fullName>
        <ecNumber evidence="13">2.4.-.-</ecNumber>
    </submittedName>
</protein>
<keyword evidence="10" id="KW-0812">Transmembrane</keyword>
<dbReference type="InterPro" id="IPR001460">
    <property type="entry name" value="PCN-bd_Tpept"/>
</dbReference>
<sequence length="792" mass="81522">MAHKRSGGGLSSAQQAAKFLGVSVLAGVVLAGIALPAAGALGLSAKGTAAGFNDLPGELKQPPLSQASKILDANGGLIATVYSRDRTVVPIDKMSPNILQAIVDIEDARYYEHGALDVKGILRAMSNNASAGGTQGASTLTQQYVKNVFVEEAGDDPTKVAQATQQTVGRKIKEMKYAIQVEKELGKKKILENYLNITFFGEQAYGIEAASERYFSTHAANLTLDQAALLAGMVQSPSRYDPINDEQEALARRNTVIARMAQLKDITAAQAATAQKAPLGLKVSAPKKGCITAVNGAGFFCDYVEQTFLQNAAFGKTKEARAKLWNTGGLTITTTLDPKSQKSLLKGINKHVYKSDDIAAAMTMVQPGTGKVLAMGQSKPYGSDKNETEINYSVNSDMGGGGGFANGSTFKPITAAAALEAGYKPTQQYPAPYKMPYPSVTTCSGAVIPPGTQTTQNEMSTEVGPFRMPEALKRSINTYFVALEHDTGLCPILNMAAKLGVTRADGKQLVQGASLTLGTNELSPLTVSAAYAAFANRGVYCTPIVINSVTNSAGKHLAVPKSLCSRAMSQDTADTLNTMLEGVVDDGTGTAANLPGRPTAGKTGTTDDRKDAWFAGYTPNIAAAVWMGDPNGAGKNGERLHMTDITIGPRYYEKVEGATGPAPIWKDAVSGALKGKPVEDFTTVPLNIPDKAQEQQTPPPTTPGTPGTPGGPPTGTATPTGNFTHHHKVGAAGGATGGVTTMGTTTGVIGGLAGGTSGLASGGTTQGAGAVAGGASAPPVLLPSGGGAGVGP</sequence>
<feature type="domain" description="Glycosyl transferase family 51" evidence="12">
    <location>
        <begin position="76"/>
        <end position="260"/>
    </location>
</feature>
<dbReference type="Pfam" id="PF00912">
    <property type="entry name" value="Transgly"/>
    <property type="match status" value="1"/>
</dbReference>
<dbReference type="Proteomes" id="UP001595765">
    <property type="component" value="Unassembled WGS sequence"/>
</dbReference>
<keyword evidence="1" id="KW-0121">Carboxypeptidase</keyword>
<feature type="region of interest" description="Disordered" evidence="9">
    <location>
        <begin position="689"/>
        <end position="736"/>
    </location>
</feature>
<evidence type="ECO:0000256" key="7">
    <source>
        <dbReference type="ARBA" id="ARBA00034000"/>
    </source>
</evidence>
<evidence type="ECO:0000256" key="1">
    <source>
        <dbReference type="ARBA" id="ARBA00022645"/>
    </source>
</evidence>
<dbReference type="RefSeq" id="WP_386436625.1">
    <property type="nucleotide sequence ID" value="NZ_JBHSBB010000030.1"/>
</dbReference>
<feature type="domain" description="Penicillin-binding protein transpeptidase" evidence="11">
    <location>
        <begin position="361"/>
        <end position="631"/>
    </location>
</feature>
<feature type="region of interest" description="Disordered" evidence="9">
    <location>
        <begin position="765"/>
        <end position="792"/>
    </location>
</feature>
<reference evidence="14" key="1">
    <citation type="journal article" date="2019" name="Int. J. Syst. Evol. Microbiol.">
        <title>The Global Catalogue of Microorganisms (GCM) 10K type strain sequencing project: providing services to taxonomists for standard genome sequencing and annotation.</title>
        <authorList>
            <consortium name="The Broad Institute Genomics Platform"/>
            <consortium name="The Broad Institute Genome Sequencing Center for Infectious Disease"/>
            <person name="Wu L."/>
            <person name="Ma J."/>
        </authorList>
    </citation>
    <scope>NUCLEOTIDE SEQUENCE [LARGE SCALE GENOMIC DNA]</scope>
    <source>
        <strain evidence="14">CGMCC 4.7237</strain>
    </source>
</reference>
<dbReference type="InterPro" id="IPR050396">
    <property type="entry name" value="Glycosyltr_51/Transpeptidase"/>
</dbReference>
<feature type="region of interest" description="Disordered" evidence="9">
    <location>
        <begin position="587"/>
        <end position="607"/>
    </location>
</feature>
<evidence type="ECO:0000256" key="3">
    <source>
        <dbReference type="ARBA" id="ARBA00022676"/>
    </source>
</evidence>
<dbReference type="InterPro" id="IPR023346">
    <property type="entry name" value="Lysozyme-like_dom_sf"/>
</dbReference>
<keyword evidence="14" id="KW-1185">Reference proteome</keyword>
<keyword evidence="6" id="KW-0511">Multifunctional enzyme</keyword>
<feature type="transmembrane region" description="Helical" evidence="10">
    <location>
        <begin position="20"/>
        <end position="43"/>
    </location>
</feature>
<comment type="caution">
    <text evidence="13">The sequence shown here is derived from an EMBL/GenBank/DDBJ whole genome shotgun (WGS) entry which is preliminary data.</text>
</comment>
<comment type="catalytic activity">
    <reaction evidence="7">
        <text>Preferential cleavage: (Ac)2-L-Lys-D-Ala-|-D-Ala. Also transpeptidation of peptidyl-alanyl moieties that are N-acyl substituents of D-alanine.</text>
        <dbReference type="EC" id="3.4.16.4"/>
    </reaction>
</comment>
<dbReference type="SUPFAM" id="SSF56601">
    <property type="entry name" value="beta-lactamase/transpeptidase-like"/>
    <property type="match status" value="1"/>
</dbReference>
<keyword evidence="10" id="KW-0472">Membrane</keyword>
<evidence type="ECO:0000256" key="5">
    <source>
        <dbReference type="ARBA" id="ARBA00022801"/>
    </source>
</evidence>
<keyword evidence="5" id="KW-0378">Hydrolase</keyword>
<keyword evidence="10" id="KW-1133">Transmembrane helix</keyword>
<dbReference type="EMBL" id="JBHSBB010000030">
    <property type="protein sequence ID" value="MFC4035893.1"/>
    <property type="molecule type" value="Genomic_DNA"/>
</dbReference>
<keyword evidence="3 13" id="KW-0328">Glycosyltransferase</keyword>
<evidence type="ECO:0000256" key="8">
    <source>
        <dbReference type="ARBA" id="ARBA00049902"/>
    </source>
</evidence>
<keyword evidence="2" id="KW-0645">Protease</keyword>
<dbReference type="Gene3D" id="1.10.3810.10">
    <property type="entry name" value="Biosynthetic peptidoglycan transglycosylase-like"/>
    <property type="match status" value="1"/>
</dbReference>
<dbReference type="InterPro" id="IPR001264">
    <property type="entry name" value="Glyco_trans_51"/>
</dbReference>
<evidence type="ECO:0000313" key="13">
    <source>
        <dbReference type="EMBL" id="MFC4035893.1"/>
    </source>
</evidence>
<dbReference type="InterPro" id="IPR012338">
    <property type="entry name" value="Beta-lactam/transpept-like"/>
</dbReference>
<evidence type="ECO:0000256" key="4">
    <source>
        <dbReference type="ARBA" id="ARBA00022679"/>
    </source>
</evidence>
<evidence type="ECO:0000256" key="2">
    <source>
        <dbReference type="ARBA" id="ARBA00022670"/>
    </source>
</evidence>
<name>A0ABV8HY85_9ACTN</name>
<keyword evidence="4 13" id="KW-0808">Transferase</keyword>
<evidence type="ECO:0000256" key="6">
    <source>
        <dbReference type="ARBA" id="ARBA00023268"/>
    </source>
</evidence>
<dbReference type="PANTHER" id="PTHR32282">
    <property type="entry name" value="BINDING PROTEIN TRANSPEPTIDASE, PUTATIVE-RELATED"/>
    <property type="match status" value="1"/>
</dbReference>
<evidence type="ECO:0000313" key="14">
    <source>
        <dbReference type="Proteomes" id="UP001595765"/>
    </source>
</evidence>
<evidence type="ECO:0000256" key="9">
    <source>
        <dbReference type="SAM" id="MobiDB-lite"/>
    </source>
</evidence>
<dbReference type="SUPFAM" id="SSF53955">
    <property type="entry name" value="Lysozyme-like"/>
    <property type="match status" value="1"/>
</dbReference>
<dbReference type="EC" id="2.4.-.-" evidence="13"/>
<comment type="catalytic activity">
    <reaction evidence="8">
        <text>[GlcNAc-(1-&gt;4)-Mur2Ac(oyl-L-Ala-gamma-D-Glu-L-Lys-D-Ala-D-Ala)](n)-di-trans,octa-cis-undecaprenyl diphosphate + beta-D-GlcNAc-(1-&gt;4)-Mur2Ac(oyl-L-Ala-gamma-D-Glu-L-Lys-D-Ala-D-Ala)-di-trans,octa-cis-undecaprenyl diphosphate = [GlcNAc-(1-&gt;4)-Mur2Ac(oyl-L-Ala-gamma-D-Glu-L-Lys-D-Ala-D-Ala)](n+1)-di-trans,octa-cis-undecaprenyl diphosphate + di-trans,octa-cis-undecaprenyl diphosphate + H(+)</text>
        <dbReference type="Rhea" id="RHEA:23708"/>
        <dbReference type="Rhea" id="RHEA-COMP:9602"/>
        <dbReference type="Rhea" id="RHEA-COMP:9603"/>
        <dbReference type="ChEBI" id="CHEBI:15378"/>
        <dbReference type="ChEBI" id="CHEBI:58405"/>
        <dbReference type="ChEBI" id="CHEBI:60033"/>
        <dbReference type="ChEBI" id="CHEBI:78435"/>
        <dbReference type="EC" id="2.4.99.28"/>
    </reaction>
</comment>
<gene>
    <name evidence="13" type="ORF">ACFO3J_31155</name>
</gene>
<evidence type="ECO:0000259" key="11">
    <source>
        <dbReference type="Pfam" id="PF00905"/>
    </source>
</evidence>
<dbReference type="InterPro" id="IPR036950">
    <property type="entry name" value="PBP_transglycosylase"/>
</dbReference>
<dbReference type="Pfam" id="PF00905">
    <property type="entry name" value="Transpeptidase"/>
    <property type="match status" value="1"/>
</dbReference>
<evidence type="ECO:0000256" key="10">
    <source>
        <dbReference type="SAM" id="Phobius"/>
    </source>
</evidence>
<evidence type="ECO:0000259" key="12">
    <source>
        <dbReference type="Pfam" id="PF00912"/>
    </source>
</evidence>
<accession>A0ABV8HY85</accession>
<proteinExistence type="predicted"/>
<organism evidence="13 14">
    <name type="scientific">Streptomyces polygonati</name>
    <dbReference type="NCBI Taxonomy" id="1617087"/>
    <lineage>
        <taxon>Bacteria</taxon>
        <taxon>Bacillati</taxon>
        <taxon>Actinomycetota</taxon>
        <taxon>Actinomycetes</taxon>
        <taxon>Kitasatosporales</taxon>
        <taxon>Streptomycetaceae</taxon>
        <taxon>Streptomyces</taxon>
    </lineage>
</organism>
<dbReference type="GO" id="GO:0016757">
    <property type="term" value="F:glycosyltransferase activity"/>
    <property type="evidence" value="ECO:0007669"/>
    <property type="project" value="UniProtKB-KW"/>
</dbReference>